<dbReference type="PANTHER" id="PTHR46268:SF6">
    <property type="entry name" value="UNIVERSAL STRESS PROTEIN UP12"/>
    <property type="match status" value="1"/>
</dbReference>
<dbReference type="PRINTS" id="PR01438">
    <property type="entry name" value="UNVRSLSTRESS"/>
</dbReference>
<dbReference type="InterPro" id="IPR014729">
    <property type="entry name" value="Rossmann-like_a/b/a_fold"/>
</dbReference>
<dbReference type="RefSeq" id="WP_109249796.1">
    <property type="nucleotide sequence ID" value="NZ_QCXQ01000001.1"/>
</dbReference>
<sequence>MSAKRYQTILVGVDGSRQAHRALQKAVAIAVRNQARLCIATVMNGGQFVGLGATEIGFGYVDQKAMDEVRANMATLVSRYADQAREAGVTKVETSVLYGSPKTILAHDLPEEKQADLIIVGATGANVVERMFLGSTASYITTHAVSDVLIVRTGLDNRPLHRQPVTD</sequence>
<protein>
    <submittedName>
        <fullName evidence="3">Universal stress protein</fullName>
    </submittedName>
</protein>
<dbReference type="Proteomes" id="UP000245080">
    <property type="component" value="Unassembled WGS sequence"/>
</dbReference>
<comment type="caution">
    <text evidence="3">The sequence shown here is derived from an EMBL/GenBank/DDBJ whole genome shotgun (WGS) entry which is preliminary data.</text>
</comment>
<evidence type="ECO:0000256" key="1">
    <source>
        <dbReference type="ARBA" id="ARBA00008791"/>
    </source>
</evidence>
<dbReference type="AlphaFoldDB" id="A0A2V1N2D8"/>
<proteinExistence type="inferred from homology"/>
<accession>A0A2V1N2D8</accession>
<name>A0A2V1N2D8_9LACO</name>
<gene>
    <name evidence="3" type="ORF">DCM90_02605</name>
</gene>
<evidence type="ECO:0000259" key="2">
    <source>
        <dbReference type="Pfam" id="PF00582"/>
    </source>
</evidence>
<keyword evidence="4" id="KW-1185">Reference proteome</keyword>
<dbReference type="Gene3D" id="3.40.50.620">
    <property type="entry name" value="HUPs"/>
    <property type="match status" value="1"/>
</dbReference>
<dbReference type="CDD" id="cd00293">
    <property type="entry name" value="USP-like"/>
    <property type="match status" value="1"/>
</dbReference>
<dbReference type="SUPFAM" id="SSF52402">
    <property type="entry name" value="Adenine nucleotide alpha hydrolases-like"/>
    <property type="match status" value="1"/>
</dbReference>
<reference evidence="3 4" key="1">
    <citation type="journal article" date="2018" name="Int. J. Syst. Evol. Microbiol.">
        <title>Lactobacillus bambusae sp. nov., isolated from a traditional fermented Ma-bamboo shoots of Taiwan.</title>
        <authorList>
            <person name="Wang L.-T."/>
        </authorList>
    </citation>
    <scope>NUCLEOTIDE SEQUENCE [LARGE SCALE GENOMIC DNA]</scope>
    <source>
        <strain evidence="3 4">BS-W1</strain>
    </source>
</reference>
<dbReference type="Pfam" id="PF00582">
    <property type="entry name" value="Usp"/>
    <property type="match status" value="1"/>
</dbReference>
<evidence type="ECO:0000313" key="3">
    <source>
        <dbReference type="EMBL" id="PWG01083.1"/>
    </source>
</evidence>
<comment type="similarity">
    <text evidence="1">Belongs to the universal stress protein A family.</text>
</comment>
<dbReference type="InterPro" id="IPR006016">
    <property type="entry name" value="UspA"/>
</dbReference>
<dbReference type="InterPro" id="IPR006015">
    <property type="entry name" value="Universal_stress_UspA"/>
</dbReference>
<dbReference type="OrthoDB" id="2321605at2"/>
<feature type="domain" description="UspA" evidence="2">
    <location>
        <begin position="6"/>
        <end position="152"/>
    </location>
</feature>
<organism evidence="3 4">
    <name type="scientific">Levilactobacillus bambusae</name>
    <dbReference type="NCBI Taxonomy" id="2024736"/>
    <lineage>
        <taxon>Bacteria</taxon>
        <taxon>Bacillati</taxon>
        <taxon>Bacillota</taxon>
        <taxon>Bacilli</taxon>
        <taxon>Lactobacillales</taxon>
        <taxon>Lactobacillaceae</taxon>
        <taxon>Levilactobacillus</taxon>
    </lineage>
</organism>
<dbReference type="PANTHER" id="PTHR46268">
    <property type="entry name" value="STRESS RESPONSE PROTEIN NHAX"/>
    <property type="match status" value="1"/>
</dbReference>
<dbReference type="EMBL" id="QCXQ01000001">
    <property type="protein sequence ID" value="PWG01083.1"/>
    <property type="molecule type" value="Genomic_DNA"/>
</dbReference>
<evidence type="ECO:0000313" key="4">
    <source>
        <dbReference type="Proteomes" id="UP000245080"/>
    </source>
</evidence>